<gene>
    <name evidence="7" type="ORF">PF001_g11299</name>
    <name evidence="6" type="ORF">PF004_g6123</name>
    <name evidence="5" type="ORF">PF009_g7873</name>
</gene>
<keyword evidence="3" id="KW-0964">Secreted</keyword>
<evidence type="ECO:0000313" key="5">
    <source>
        <dbReference type="EMBL" id="KAE8942360.1"/>
    </source>
</evidence>
<dbReference type="EMBL" id="QXGF01000310">
    <property type="protein sequence ID" value="KAE8942360.1"/>
    <property type="molecule type" value="Genomic_DNA"/>
</dbReference>
<evidence type="ECO:0000313" key="7">
    <source>
        <dbReference type="EMBL" id="KAE9308144.1"/>
    </source>
</evidence>
<dbReference type="Pfam" id="PF20147">
    <property type="entry name" value="Crinkler"/>
    <property type="match status" value="1"/>
</dbReference>
<dbReference type="Proteomes" id="UP000476176">
    <property type="component" value="Unassembled WGS sequence"/>
</dbReference>
<dbReference type="EMBL" id="QXGE01000593">
    <property type="protein sequence ID" value="KAE9308144.1"/>
    <property type="molecule type" value="Genomic_DNA"/>
</dbReference>
<dbReference type="AlphaFoldDB" id="A0A6A4DMF9"/>
<evidence type="ECO:0000256" key="2">
    <source>
        <dbReference type="ARBA" id="ARBA00004613"/>
    </source>
</evidence>
<accession>A0A6A4DMF9</accession>
<comment type="subcellular location">
    <subcellularLocation>
        <location evidence="1">Host cell</location>
    </subcellularLocation>
    <subcellularLocation>
        <location evidence="2">Secreted</location>
    </subcellularLocation>
</comment>
<feature type="domain" description="Crinkler effector protein N-terminal" evidence="4">
    <location>
        <begin position="2"/>
        <end position="116"/>
    </location>
</feature>
<evidence type="ECO:0000313" key="8">
    <source>
        <dbReference type="Proteomes" id="UP000429523"/>
    </source>
</evidence>
<dbReference type="EMBL" id="QXGC01000242">
    <property type="protein sequence ID" value="KAE9243456.1"/>
    <property type="molecule type" value="Genomic_DNA"/>
</dbReference>
<evidence type="ECO:0000256" key="1">
    <source>
        <dbReference type="ARBA" id="ARBA00004340"/>
    </source>
</evidence>
<reference evidence="8 9" key="1">
    <citation type="submission" date="2018-08" db="EMBL/GenBank/DDBJ databases">
        <title>Genomic investigation of the strawberry pathogen Phytophthora fragariae indicates pathogenicity is determined by transcriptional variation in three key races.</title>
        <authorList>
            <person name="Adams T.M."/>
            <person name="Armitage A.D."/>
            <person name="Sobczyk M.K."/>
            <person name="Bates H.J."/>
            <person name="Dunwell J.M."/>
            <person name="Nellist C.F."/>
            <person name="Harrison R.J."/>
        </authorList>
    </citation>
    <scope>NUCLEOTIDE SEQUENCE [LARGE SCALE GENOMIC DNA]</scope>
    <source>
        <strain evidence="7 9">A4</strain>
        <strain evidence="6 10">BC-23</strain>
        <strain evidence="5 8">NOV-9</strain>
    </source>
</reference>
<dbReference type="GO" id="GO:0005576">
    <property type="term" value="C:extracellular region"/>
    <property type="evidence" value="ECO:0007669"/>
    <property type="project" value="UniProtKB-SubCell"/>
</dbReference>
<sequence length="234" mass="26012">MVKLRCAVVRVAACAFGVEIDTDEDQKVEDLKKAIKEQSDGLITAPWPKLRLFLSKKEDGSWLRSNDPFVRQMQEGEVPDELKSLYMKQELDDPTDEIRTILPSEIPGGSIHVLVVVRTEDVGVRTSASVDSLTGPEVDLSSGDDLLAFLESDMTDKEAIVSRPHIWTDESLQFRLVGREQAIDAASKCFSNIINHTKIPALDRTKVVIPVCSGISGLGKHECWKKAAQFCKKF</sequence>
<comment type="caution">
    <text evidence="7">The sequence shown here is derived from an EMBL/GenBank/DDBJ whole genome shotgun (WGS) entry which is preliminary data.</text>
</comment>
<name>A0A6A4DMF9_9STRA</name>
<proteinExistence type="predicted"/>
<dbReference type="Proteomes" id="UP000437068">
    <property type="component" value="Unassembled WGS sequence"/>
</dbReference>
<evidence type="ECO:0000256" key="3">
    <source>
        <dbReference type="ARBA" id="ARBA00022525"/>
    </source>
</evidence>
<evidence type="ECO:0000313" key="6">
    <source>
        <dbReference type="EMBL" id="KAE9243456.1"/>
    </source>
</evidence>
<organism evidence="7 9">
    <name type="scientific">Phytophthora fragariae</name>
    <dbReference type="NCBI Taxonomy" id="53985"/>
    <lineage>
        <taxon>Eukaryota</taxon>
        <taxon>Sar</taxon>
        <taxon>Stramenopiles</taxon>
        <taxon>Oomycota</taxon>
        <taxon>Peronosporomycetes</taxon>
        <taxon>Peronosporales</taxon>
        <taxon>Peronosporaceae</taxon>
        <taxon>Phytophthora</taxon>
    </lineage>
</organism>
<dbReference type="GO" id="GO:0043657">
    <property type="term" value="C:host cell"/>
    <property type="evidence" value="ECO:0007669"/>
    <property type="project" value="UniProtKB-SubCell"/>
</dbReference>
<evidence type="ECO:0000313" key="10">
    <source>
        <dbReference type="Proteomes" id="UP000476176"/>
    </source>
</evidence>
<dbReference type="InterPro" id="IPR045379">
    <property type="entry name" value="Crinkler_N"/>
</dbReference>
<evidence type="ECO:0000259" key="4">
    <source>
        <dbReference type="Pfam" id="PF20147"/>
    </source>
</evidence>
<protein>
    <recommendedName>
        <fullName evidence="4">Crinkler effector protein N-terminal domain-containing protein</fullName>
    </recommendedName>
</protein>
<evidence type="ECO:0000313" key="9">
    <source>
        <dbReference type="Proteomes" id="UP000437068"/>
    </source>
</evidence>
<dbReference type="Proteomes" id="UP000429523">
    <property type="component" value="Unassembled WGS sequence"/>
</dbReference>